<dbReference type="RefSeq" id="WP_169146880.1">
    <property type="nucleotide sequence ID" value="NZ_JABBGA010000014.1"/>
</dbReference>
<evidence type="ECO:0000256" key="3">
    <source>
        <dbReference type="ARBA" id="ARBA00012438"/>
    </source>
</evidence>
<organism evidence="25 26">
    <name type="scientific">Zoogloea dura</name>
    <dbReference type="NCBI Taxonomy" id="2728840"/>
    <lineage>
        <taxon>Bacteria</taxon>
        <taxon>Pseudomonadati</taxon>
        <taxon>Pseudomonadota</taxon>
        <taxon>Betaproteobacteria</taxon>
        <taxon>Rhodocyclales</taxon>
        <taxon>Zoogloeaceae</taxon>
        <taxon>Zoogloea</taxon>
    </lineage>
</organism>
<feature type="transmembrane region" description="Helical" evidence="20">
    <location>
        <begin position="6"/>
        <end position="28"/>
    </location>
</feature>
<evidence type="ECO:0000256" key="9">
    <source>
        <dbReference type="ARBA" id="ARBA00022741"/>
    </source>
</evidence>
<feature type="modified residue" description="4-aspartylphosphate" evidence="19">
    <location>
        <position position="796"/>
    </location>
</feature>
<feature type="domain" description="PAC" evidence="24">
    <location>
        <begin position="320"/>
        <end position="372"/>
    </location>
</feature>
<comment type="function">
    <text evidence="16">Putative oxygen sensor; modulates the activity of FixJ, a transcriptional activator of nitrogen fixation fixK gene. FixL probably acts as a kinase that phosphorylates FixJ.</text>
</comment>
<evidence type="ECO:0000256" key="19">
    <source>
        <dbReference type="PROSITE-ProRule" id="PRU00169"/>
    </source>
</evidence>
<dbReference type="CDD" id="cd16922">
    <property type="entry name" value="HATPase_EvgS-ArcB-TorS-like"/>
    <property type="match status" value="1"/>
</dbReference>
<dbReference type="InterPro" id="IPR001610">
    <property type="entry name" value="PAC"/>
</dbReference>
<dbReference type="PRINTS" id="PR00344">
    <property type="entry name" value="BCTRLSENSOR"/>
</dbReference>
<gene>
    <name evidence="25" type="ORF">HHL15_16445</name>
</gene>
<keyword evidence="7" id="KW-0808">Transferase</keyword>
<dbReference type="PROSITE" id="PS50109">
    <property type="entry name" value="HIS_KIN"/>
    <property type="match status" value="1"/>
</dbReference>
<comment type="function">
    <text evidence="15">Member of the two-component regulatory system BvgS/BvgA. Phosphorylates BvgA via a four-step phosphorelay in response to environmental signals.</text>
</comment>
<evidence type="ECO:0000256" key="11">
    <source>
        <dbReference type="ARBA" id="ARBA00022840"/>
    </source>
</evidence>
<evidence type="ECO:0000256" key="12">
    <source>
        <dbReference type="ARBA" id="ARBA00022989"/>
    </source>
</evidence>
<dbReference type="Proteomes" id="UP000580043">
    <property type="component" value="Unassembled WGS sequence"/>
</dbReference>
<evidence type="ECO:0000256" key="18">
    <source>
        <dbReference type="ARBA" id="ARBA00070616"/>
    </source>
</evidence>
<feature type="domain" description="PAS" evidence="23">
    <location>
        <begin position="387"/>
        <end position="413"/>
    </location>
</feature>
<dbReference type="FunFam" id="1.10.287.130:FF:000004">
    <property type="entry name" value="Ethylene receptor 1"/>
    <property type="match status" value="1"/>
</dbReference>
<feature type="domain" description="PAS" evidence="23">
    <location>
        <begin position="243"/>
        <end position="317"/>
    </location>
</feature>
<dbReference type="GO" id="GO:0005524">
    <property type="term" value="F:ATP binding"/>
    <property type="evidence" value="ECO:0007669"/>
    <property type="project" value="UniProtKB-KW"/>
</dbReference>
<comment type="subcellular location">
    <subcellularLocation>
        <location evidence="2">Cell inner membrane</location>
        <topology evidence="2">Multi-pass membrane protein</topology>
    </subcellularLocation>
</comment>
<dbReference type="Gene3D" id="3.40.50.2300">
    <property type="match status" value="1"/>
</dbReference>
<dbReference type="SMART" id="SM00388">
    <property type="entry name" value="HisKA"/>
    <property type="match status" value="1"/>
</dbReference>
<evidence type="ECO:0000256" key="4">
    <source>
        <dbReference type="ARBA" id="ARBA00022475"/>
    </source>
</evidence>
<keyword evidence="13" id="KW-0902">Two-component regulatory system</keyword>
<dbReference type="InterPro" id="IPR013767">
    <property type="entry name" value="PAS_fold"/>
</dbReference>
<dbReference type="Pfam" id="PF08447">
    <property type="entry name" value="PAS_3"/>
    <property type="match status" value="2"/>
</dbReference>
<comment type="caution">
    <text evidence="25">The sequence shown here is derived from an EMBL/GenBank/DDBJ whole genome shotgun (WGS) entry which is preliminary data.</text>
</comment>
<evidence type="ECO:0000256" key="17">
    <source>
        <dbReference type="ARBA" id="ARBA00070152"/>
    </source>
</evidence>
<dbReference type="SUPFAM" id="SSF52172">
    <property type="entry name" value="CheY-like"/>
    <property type="match status" value="1"/>
</dbReference>
<dbReference type="InterPro" id="IPR013655">
    <property type="entry name" value="PAS_fold_3"/>
</dbReference>
<evidence type="ECO:0000259" key="21">
    <source>
        <dbReference type="PROSITE" id="PS50109"/>
    </source>
</evidence>
<dbReference type="GO" id="GO:0000155">
    <property type="term" value="F:phosphorelay sensor kinase activity"/>
    <property type="evidence" value="ECO:0007669"/>
    <property type="project" value="InterPro"/>
</dbReference>
<dbReference type="SUPFAM" id="SSF55785">
    <property type="entry name" value="PYP-like sensor domain (PAS domain)"/>
    <property type="match status" value="3"/>
</dbReference>
<name>A0A848G8W8_9RHOO</name>
<sequence length="1076" mass="117787">MLFDPFIFAVSFVVAVALSVLALWLRSGLLASTRFSQNKINVLSGVVLGIAISGMHYTGMEAARFLPAAGATRVPTSNFYFALSIAGATTLAILITGGINVLLRYRSIYQRLVQNEARTRTIVETAVDGIITIDSKGIIRAFNSAAETIFGWQAGEVIGRNIKLLMPEPERSQHDGYLRNYLHTGVARIIGSGREVTGLRKDGTTFPLRLALGKATLPDETLFVGFVTDISERRQMEEALRNSEQQYRSLIGNLPGIAFRCRPDADWSMLFISDAVERLTGWRPQDFTTGAITFARLLHPDDRDWIAAEVGESLNAGRVYMIEYRLIDRAGNEHWVSESASGVRGADGSIEWIDGVIIDISDSKRRNAEFEGVVNAIGHALAVIECDLDGTILNANQNFLRITGYSLDELVGRHHSVLCVASEAASSDYRQLWETLRQGGYASGDFHRIGKDGKDVWIHGSYNPILDPDGRPYKIIKFASDLSERHAMEQDLREAKARAEQAAAAKSTFLANMSHEIRTPMNAIIGFTDVLLSEPASDAQRRHLTTVRNSARSLMVLLNDILDTAKLERGAIELEIGDFSLRDVCMQALASLRVNAQAKRLPLVLDYPDEEPEFFKGDALRIQQILLNLVGNAIKFTEKGQVTLSVRHRQDMLHLVVRDTGIGIPADRIARIFDPFAQADASMSRRFGGTGLGTTIARQFIELMQGHIRVESQVGVGSSFHVELPLPPGEAVIAFEEQPIIRLPPLKLLVADDVPQNLELLQLMLGRLGHTLSTACNGEEALQAFAAGDFDAVLMDVQMPVLNGLDASRQIRRLEAETGRAPIPIIALTASVLEEDAIAARKAGMDGFASKPVDIHLLSQEIARVLKIQPQPEEAARPKSAVAVRGSVIDWTQGRHLWGSEHRHREAIHRFLADFGQSVPQLRLLLDTPAELAARLHRLRGAAGNLALSRVASLSGSIERELANNSRQETLTMLDRLADELIDVGETLGLPGTGSITTSDTATTVDSASLLPMLQELDAALAHGELAEAALVAVKGLLPQSSLAPLEQAIDAFDFDTARQVLADLQTRYRKDTSES</sequence>
<feature type="domain" description="PAC" evidence="24">
    <location>
        <begin position="192"/>
        <end position="242"/>
    </location>
</feature>
<keyword evidence="11" id="KW-0067">ATP-binding</keyword>
<dbReference type="Gene3D" id="1.20.120.160">
    <property type="entry name" value="HPT domain"/>
    <property type="match status" value="1"/>
</dbReference>
<feature type="transmembrane region" description="Helical" evidence="20">
    <location>
        <begin position="79"/>
        <end position="103"/>
    </location>
</feature>
<evidence type="ECO:0000259" key="22">
    <source>
        <dbReference type="PROSITE" id="PS50110"/>
    </source>
</evidence>
<accession>A0A848G8W8</accession>
<keyword evidence="14 20" id="KW-0472">Membrane</keyword>
<dbReference type="InterPro" id="IPR036890">
    <property type="entry name" value="HATPase_C_sf"/>
</dbReference>
<proteinExistence type="predicted"/>
<keyword evidence="6 19" id="KW-0597">Phosphoprotein</keyword>
<feature type="domain" description="PAC" evidence="24">
    <location>
        <begin position="442"/>
        <end position="494"/>
    </location>
</feature>
<dbReference type="PROSITE" id="PS50112">
    <property type="entry name" value="PAS"/>
    <property type="match status" value="3"/>
</dbReference>
<evidence type="ECO:0000256" key="1">
    <source>
        <dbReference type="ARBA" id="ARBA00000085"/>
    </source>
</evidence>
<dbReference type="InterPro" id="IPR035965">
    <property type="entry name" value="PAS-like_dom_sf"/>
</dbReference>
<dbReference type="PANTHER" id="PTHR43047">
    <property type="entry name" value="TWO-COMPONENT HISTIDINE PROTEIN KINASE"/>
    <property type="match status" value="1"/>
</dbReference>
<reference evidence="25 26" key="1">
    <citation type="submission" date="2020-04" db="EMBL/GenBank/DDBJ databases">
        <title>Zoogloea sp. G-4-1-14 isolated from soil.</title>
        <authorList>
            <person name="Dahal R.H."/>
        </authorList>
    </citation>
    <scope>NUCLEOTIDE SEQUENCE [LARGE SCALE GENOMIC DNA]</scope>
    <source>
        <strain evidence="25 26">G-4-1-14</strain>
    </source>
</reference>
<evidence type="ECO:0000256" key="2">
    <source>
        <dbReference type="ARBA" id="ARBA00004429"/>
    </source>
</evidence>
<evidence type="ECO:0000256" key="5">
    <source>
        <dbReference type="ARBA" id="ARBA00022519"/>
    </source>
</evidence>
<dbReference type="InterPro" id="IPR003661">
    <property type="entry name" value="HisK_dim/P_dom"/>
</dbReference>
<dbReference type="Pfam" id="PF01627">
    <property type="entry name" value="Hpt"/>
    <property type="match status" value="1"/>
</dbReference>
<evidence type="ECO:0000313" key="26">
    <source>
        <dbReference type="Proteomes" id="UP000580043"/>
    </source>
</evidence>
<keyword evidence="12 20" id="KW-1133">Transmembrane helix</keyword>
<dbReference type="Gene3D" id="1.10.287.130">
    <property type="match status" value="1"/>
</dbReference>
<dbReference type="Gene3D" id="3.30.565.10">
    <property type="entry name" value="Histidine kinase-like ATPase, C-terminal domain"/>
    <property type="match status" value="1"/>
</dbReference>
<dbReference type="SMART" id="SM00086">
    <property type="entry name" value="PAC"/>
    <property type="match status" value="3"/>
</dbReference>
<dbReference type="Pfam" id="PF00512">
    <property type="entry name" value="HisKA"/>
    <property type="match status" value="1"/>
</dbReference>
<dbReference type="SMART" id="SM00387">
    <property type="entry name" value="HATPase_c"/>
    <property type="match status" value="1"/>
</dbReference>
<dbReference type="GO" id="GO:0005886">
    <property type="term" value="C:plasma membrane"/>
    <property type="evidence" value="ECO:0007669"/>
    <property type="project" value="UniProtKB-SubCell"/>
</dbReference>
<dbReference type="InterPro" id="IPR036097">
    <property type="entry name" value="HisK_dim/P_sf"/>
</dbReference>
<dbReference type="AlphaFoldDB" id="A0A848G8W8"/>
<keyword evidence="5" id="KW-0997">Cell inner membrane</keyword>
<dbReference type="Pfam" id="PF00989">
    <property type="entry name" value="PAS"/>
    <property type="match status" value="1"/>
</dbReference>
<dbReference type="SMART" id="SM00091">
    <property type="entry name" value="PAS"/>
    <property type="match status" value="3"/>
</dbReference>
<evidence type="ECO:0000256" key="15">
    <source>
        <dbReference type="ARBA" id="ARBA00058004"/>
    </source>
</evidence>
<dbReference type="NCBIfam" id="TIGR00229">
    <property type="entry name" value="sensory_box"/>
    <property type="match status" value="3"/>
</dbReference>
<dbReference type="InterPro" id="IPR004358">
    <property type="entry name" value="Sig_transdc_His_kin-like_C"/>
</dbReference>
<feature type="transmembrane region" description="Helical" evidence="20">
    <location>
        <begin position="40"/>
        <end position="59"/>
    </location>
</feature>
<evidence type="ECO:0000256" key="13">
    <source>
        <dbReference type="ARBA" id="ARBA00023012"/>
    </source>
</evidence>
<evidence type="ECO:0000259" key="24">
    <source>
        <dbReference type="PROSITE" id="PS50113"/>
    </source>
</evidence>
<feature type="domain" description="Response regulatory" evidence="22">
    <location>
        <begin position="747"/>
        <end position="866"/>
    </location>
</feature>
<dbReference type="Gene3D" id="3.30.450.20">
    <property type="entry name" value="PAS domain"/>
    <property type="match status" value="3"/>
</dbReference>
<evidence type="ECO:0000256" key="16">
    <source>
        <dbReference type="ARBA" id="ARBA00059827"/>
    </source>
</evidence>
<feature type="domain" description="Histidine kinase" evidence="21">
    <location>
        <begin position="512"/>
        <end position="728"/>
    </location>
</feature>
<evidence type="ECO:0000256" key="20">
    <source>
        <dbReference type="SAM" id="Phobius"/>
    </source>
</evidence>
<dbReference type="InterPro" id="IPR005467">
    <property type="entry name" value="His_kinase_dom"/>
</dbReference>
<dbReference type="PANTHER" id="PTHR43047:SF64">
    <property type="entry name" value="HISTIDINE KINASE CONTAINING CHEY-HOMOLOGOUS RECEIVER DOMAIN AND PAS DOMAIN-RELATED"/>
    <property type="match status" value="1"/>
</dbReference>
<dbReference type="InterPro" id="IPR036641">
    <property type="entry name" value="HPT_dom_sf"/>
</dbReference>
<dbReference type="Pfam" id="PF03707">
    <property type="entry name" value="MHYT"/>
    <property type="match status" value="1"/>
</dbReference>
<keyword evidence="9" id="KW-0547">Nucleotide-binding</keyword>
<dbReference type="InterPro" id="IPR008207">
    <property type="entry name" value="Sig_transdc_His_kin_Hpt_dom"/>
</dbReference>
<dbReference type="PROSITE" id="PS50113">
    <property type="entry name" value="PAC"/>
    <property type="match status" value="3"/>
</dbReference>
<dbReference type="InterPro" id="IPR003594">
    <property type="entry name" value="HATPase_dom"/>
</dbReference>
<dbReference type="PROSITE" id="PS50110">
    <property type="entry name" value="RESPONSE_REGULATORY"/>
    <property type="match status" value="1"/>
</dbReference>
<keyword evidence="8 20" id="KW-0812">Transmembrane</keyword>
<dbReference type="InterPro" id="IPR000700">
    <property type="entry name" value="PAS-assoc_C"/>
</dbReference>
<comment type="catalytic activity">
    <reaction evidence="1">
        <text>ATP + protein L-histidine = ADP + protein N-phospho-L-histidine.</text>
        <dbReference type="EC" id="2.7.13.3"/>
    </reaction>
</comment>
<evidence type="ECO:0000256" key="6">
    <source>
        <dbReference type="ARBA" id="ARBA00022553"/>
    </source>
</evidence>
<dbReference type="Pfam" id="PF00072">
    <property type="entry name" value="Response_reg"/>
    <property type="match status" value="1"/>
</dbReference>
<dbReference type="CDD" id="cd17546">
    <property type="entry name" value="REC_hyHK_CKI1_RcsC-like"/>
    <property type="match status" value="1"/>
</dbReference>
<dbReference type="CDD" id="cd00130">
    <property type="entry name" value="PAS"/>
    <property type="match status" value="3"/>
</dbReference>
<dbReference type="SUPFAM" id="SSF55874">
    <property type="entry name" value="ATPase domain of HSP90 chaperone/DNA topoisomerase II/histidine kinase"/>
    <property type="match status" value="1"/>
</dbReference>
<keyword evidence="26" id="KW-1185">Reference proteome</keyword>
<dbReference type="InterPro" id="IPR000014">
    <property type="entry name" value="PAS"/>
</dbReference>
<dbReference type="SUPFAM" id="SSF47226">
    <property type="entry name" value="Histidine-containing phosphotransfer domain, HPT domain"/>
    <property type="match status" value="1"/>
</dbReference>
<dbReference type="InterPro" id="IPR005330">
    <property type="entry name" value="MHYT_dom"/>
</dbReference>
<dbReference type="SUPFAM" id="SSF47384">
    <property type="entry name" value="Homodimeric domain of signal transducing histidine kinase"/>
    <property type="match status" value="1"/>
</dbReference>
<dbReference type="GO" id="GO:0006355">
    <property type="term" value="P:regulation of DNA-templated transcription"/>
    <property type="evidence" value="ECO:0007669"/>
    <property type="project" value="InterPro"/>
</dbReference>
<dbReference type="FunFam" id="3.30.450.20:FF:000060">
    <property type="entry name" value="Sensor protein FixL"/>
    <property type="match status" value="1"/>
</dbReference>
<dbReference type="InterPro" id="IPR011006">
    <property type="entry name" value="CheY-like_superfamily"/>
</dbReference>
<dbReference type="EC" id="2.7.13.3" evidence="3"/>
<evidence type="ECO:0000259" key="23">
    <source>
        <dbReference type="PROSITE" id="PS50112"/>
    </source>
</evidence>
<keyword evidence="10" id="KW-0418">Kinase</keyword>
<dbReference type="Pfam" id="PF02518">
    <property type="entry name" value="HATPase_c"/>
    <property type="match status" value="1"/>
</dbReference>
<protein>
    <recommendedName>
        <fullName evidence="18">Sensor protein FixL</fullName>
        <ecNumber evidence="3">2.7.13.3</ecNumber>
    </recommendedName>
    <alternativeName>
        <fullName evidence="17">Virulence sensor protein BvgS</fullName>
    </alternativeName>
</protein>
<dbReference type="FunFam" id="3.30.565.10:FF:000010">
    <property type="entry name" value="Sensor histidine kinase RcsC"/>
    <property type="match status" value="1"/>
</dbReference>
<dbReference type="SMART" id="SM00448">
    <property type="entry name" value="REC"/>
    <property type="match status" value="1"/>
</dbReference>
<evidence type="ECO:0000313" key="25">
    <source>
        <dbReference type="EMBL" id="NML27345.1"/>
    </source>
</evidence>
<evidence type="ECO:0000256" key="10">
    <source>
        <dbReference type="ARBA" id="ARBA00022777"/>
    </source>
</evidence>
<evidence type="ECO:0000256" key="7">
    <source>
        <dbReference type="ARBA" id="ARBA00022679"/>
    </source>
</evidence>
<feature type="domain" description="PAS" evidence="23">
    <location>
        <begin position="115"/>
        <end position="185"/>
    </location>
</feature>
<dbReference type="CDD" id="cd00082">
    <property type="entry name" value="HisKA"/>
    <property type="match status" value="1"/>
</dbReference>
<keyword evidence="4" id="KW-1003">Cell membrane</keyword>
<evidence type="ECO:0000256" key="8">
    <source>
        <dbReference type="ARBA" id="ARBA00022692"/>
    </source>
</evidence>
<dbReference type="EMBL" id="JABBGA010000014">
    <property type="protein sequence ID" value="NML27345.1"/>
    <property type="molecule type" value="Genomic_DNA"/>
</dbReference>
<evidence type="ECO:0000256" key="14">
    <source>
        <dbReference type="ARBA" id="ARBA00023136"/>
    </source>
</evidence>
<dbReference type="InterPro" id="IPR001789">
    <property type="entry name" value="Sig_transdc_resp-reg_receiver"/>
</dbReference>